<reference evidence="2" key="2">
    <citation type="submission" date="2016-02" db="EMBL/GenBank/DDBJ databases">
        <title>Draft genome sequence of five rapidly growing Mycobacterium species.</title>
        <authorList>
            <person name="Katahira K."/>
            <person name="Gotou Y."/>
            <person name="Iida K."/>
            <person name="Ogura Y."/>
            <person name="Hayashi T."/>
        </authorList>
    </citation>
    <scope>NUCLEOTIDE SEQUENCE [LARGE SCALE GENOMIC DNA]</scope>
    <source>
        <strain evidence="2">JCM15298</strain>
    </source>
</reference>
<evidence type="ECO:0000313" key="2">
    <source>
        <dbReference type="Proteomes" id="UP000069443"/>
    </source>
</evidence>
<protein>
    <submittedName>
        <fullName evidence="1">Uncharacterized protein</fullName>
    </submittedName>
</protein>
<comment type="caution">
    <text evidence="1">The sequence shown here is derived from an EMBL/GenBank/DDBJ whole genome shotgun (WGS) entry which is preliminary data.</text>
</comment>
<name>A0A117I9J7_MYCCR</name>
<proteinExistence type="predicted"/>
<sequence length="85" mass="9613">MAKAHATIVTSDDQRLCDAQRLEAIREVLDDLWIAQHHSARCVTTAGADEVRHEAVEEIRAITDRTWRPAANPAPTFWRRPRLGA</sequence>
<evidence type="ECO:0000313" key="1">
    <source>
        <dbReference type="EMBL" id="GAS94922.1"/>
    </source>
</evidence>
<dbReference type="AlphaFoldDB" id="A0A117I9J7"/>
<reference evidence="2" key="1">
    <citation type="journal article" date="2016" name="Genome Announc.">
        <title>Draft Genome Sequences of Five Rapidly Growing Mycobacterium Species, M. thermoresistibile, M. fortuitum subsp. acetamidolyticum, M. canariasense, M. brisbanense, and M. novocastrense.</title>
        <authorList>
            <person name="Katahira K."/>
            <person name="Ogura Y."/>
            <person name="Gotoh Y."/>
            <person name="Hayashi T."/>
        </authorList>
    </citation>
    <scope>NUCLEOTIDE SEQUENCE [LARGE SCALE GENOMIC DNA]</scope>
    <source>
        <strain evidence="2">JCM15298</strain>
    </source>
</reference>
<dbReference type="EMBL" id="BCSY01000035">
    <property type="protein sequence ID" value="GAS94922.1"/>
    <property type="molecule type" value="Genomic_DNA"/>
</dbReference>
<accession>A0A117I9J7</accession>
<keyword evidence="2" id="KW-1185">Reference proteome</keyword>
<organism evidence="1 2">
    <name type="scientific">Mycolicibacterium canariasense</name>
    <name type="common">Mycobacterium canariasense</name>
    <dbReference type="NCBI Taxonomy" id="228230"/>
    <lineage>
        <taxon>Bacteria</taxon>
        <taxon>Bacillati</taxon>
        <taxon>Actinomycetota</taxon>
        <taxon>Actinomycetes</taxon>
        <taxon>Mycobacteriales</taxon>
        <taxon>Mycobacteriaceae</taxon>
        <taxon>Mycolicibacterium</taxon>
    </lineage>
</organism>
<dbReference type="Proteomes" id="UP000069443">
    <property type="component" value="Unassembled WGS sequence"/>
</dbReference>
<dbReference type="STRING" id="228230.RMCC_1888"/>
<gene>
    <name evidence="1" type="ORF">RMCC_1888</name>
</gene>